<keyword evidence="2" id="KW-0813">Transport</keyword>
<dbReference type="AlphaFoldDB" id="A0A2A9F267"/>
<evidence type="ECO:0000256" key="9">
    <source>
        <dbReference type="SAM" id="Phobius"/>
    </source>
</evidence>
<comment type="subcellular location">
    <subcellularLocation>
        <location evidence="1">Cell inner membrane</location>
        <topology evidence="1">Multi-pass membrane protein</topology>
    </subcellularLocation>
</comment>
<name>A0A2A9F267_9MICO</name>
<evidence type="ECO:0000256" key="6">
    <source>
        <dbReference type="ARBA" id="ARBA00022989"/>
    </source>
</evidence>
<feature type="domain" description="Tripartite ATP-independent periplasmic transporters DctQ component" evidence="10">
    <location>
        <begin position="36"/>
        <end position="171"/>
    </location>
</feature>
<dbReference type="EMBL" id="PDJI01000001">
    <property type="protein sequence ID" value="PFG45093.1"/>
    <property type="molecule type" value="Genomic_DNA"/>
</dbReference>
<dbReference type="InterPro" id="IPR007387">
    <property type="entry name" value="TRAP_DctQ"/>
</dbReference>
<dbReference type="Pfam" id="PF04290">
    <property type="entry name" value="DctQ"/>
    <property type="match status" value="1"/>
</dbReference>
<evidence type="ECO:0000256" key="4">
    <source>
        <dbReference type="ARBA" id="ARBA00022519"/>
    </source>
</evidence>
<dbReference type="InterPro" id="IPR055348">
    <property type="entry name" value="DctQ"/>
</dbReference>
<evidence type="ECO:0000256" key="8">
    <source>
        <dbReference type="ARBA" id="ARBA00038436"/>
    </source>
</evidence>
<dbReference type="GO" id="GO:0015740">
    <property type="term" value="P:C4-dicarboxylate transport"/>
    <property type="evidence" value="ECO:0007669"/>
    <property type="project" value="TreeGrafter"/>
</dbReference>
<dbReference type="GO" id="GO:0005886">
    <property type="term" value="C:plasma membrane"/>
    <property type="evidence" value="ECO:0007669"/>
    <property type="project" value="UniProtKB-SubCell"/>
</dbReference>
<evidence type="ECO:0000256" key="2">
    <source>
        <dbReference type="ARBA" id="ARBA00022448"/>
    </source>
</evidence>
<evidence type="ECO:0000256" key="7">
    <source>
        <dbReference type="ARBA" id="ARBA00023136"/>
    </source>
</evidence>
<feature type="transmembrane region" description="Helical" evidence="9">
    <location>
        <begin position="146"/>
        <end position="163"/>
    </location>
</feature>
<evidence type="ECO:0000256" key="5">
    <source>
        <dbReference type="ARBA" id="ARBA00022692"/>
    </source>
</evidence>
<keyword evidence="4" id="KW-0997">Cell inner membrane</keyword>
<accession>A0A2A9F267</accession>
<dbReference type="PANTHER" id="PTHR35011">
    <property type="entry name" value="2,3-DIKETO-L-GULONATE TRAP TRANSPORTER SMALL PERMEASE PROTEIN YIAM"/>
    <property type="match status" value="1"/>
</dbReference>
<keyword evidence="3" id="KW-1003">Cell membrane</keyword>
<dbReference type="PANTHER" id="PTHR35011:SF2">
    <property type="entry name" value="2,3-DIKETO-L-GULONATE TRAP TRANSPORTER SMALL PERMEASE PROTEIN YIAM"/>
    <property type="match status" value="1"/>
</dbReference>
<sequence length="198" mass="21605">MTETWIPSLDGGNGRGFFAVLDRMICWLVVLGLILLTGILITQVIARYVAHSPTVWSEELAVSLFVWISMLAIPLGFRRGEHLTIDFLVRRLKPPASKVSAIVIAALCVLTLGLIGWLAVGILPAADRQLLTGIARGLGIPAKVSWVYAAIPLGCALAIAFVLERLAWLLRGRVTVLNEDADRMFVENFDTELEGRAS</sequence>
<keyword evidence="6 9" id="KW-1133">Transmembrane helix</keyword>
<comment type="similarity">
    <text evidence="8">Belongs to the TRAP transporter small permease family.</text>
</comment>
<gene>
    <name evidence="11" type="ORF">ATJ97_0011</name>
</gene>
<evidence type="ECO:0000256" key="1">
    <source>
        <dbReference type="ARBA" id="ARBA00004429"/>
    </source>
</evidence>
<evidence type="ECO:0000313" key="11">
    <source>
        <dbReference type="EMBL" id="PFG45093.1"/>
    </source>
</evidence>
<feature type="transmembrane region" description="Helical" evidence="9">
    <location>
        <begin position="25"/>
        <end position="48"/>
    </location>
</feature>
<reference evidence="11 12" key="1">
    <citation type="submission" date="2017-10" db="EMBL/GenBank/DDBJ databases">
        <title>Sequencing the genomes of 1000 actinobacteria strains.</title>
        <authorList>
            <person name="Klenk H.-P."/>
        </authorList>
    </citation>
    <scope>NUCLEOTIDE SEQUENCE [LARGE SCALE GENOMIC DNA]</scope>
    <source>
        <strain evidence="11 12">DSM 21838</strain>
    </source>
</reference>
<evidence type="ECO:0000256" key="3">
    <source>
        <dbReference type="ARBA" id="ARBA00022475"/>
    </source>
</evidence>
<keyword evidence="12" id="KW-1185">Reference proteome</keyword>
<evidence type="ECO:0000259" key="10">
    <source>
        <dbReference type="Pfam" id="PF04290"/>
    </source>
</evidence>
<proteinExistence type="inferred from homology"/>
<keyword evidence="5 9" id="KW-0812">Transmembrane</keyword>
<evidence type="ECO:0000313" key="12">
    <source>
        <dbReference type="Proteomes" id="UP000222106"/>
    </source>
</evidence>
<dbReference type="GO" id="GO:0022857">
    <property type="term" value="F:transmembrane transporter activity"/>
    <property type="evidence" value="ECO:0007669"/>
    <property type="project" value="TreeGrafter"/>
</dbReference>
<feature type="transmembrane region" description="Helical" evidence="9">
    <location>
        <begin position="60"/>
        <end position="78"/>
    </location>
</feature>
<dbReference type="Proteomes" id="UP000222106">
    <property type="component" value="Unassembled WGS sequence"/>
</dbReference>
<feature type="transmembrane region" description="Helical" evidence="9">
    <location>
        <begin position="99"/>
        <end position="126"/>
    </location>
</feature>
<dbReference type="RefSeq" id="WP_170036951.1">
    <property type="nucleotide sequence ID" value="NZ_PDJI01000001.1"/>
</dbReference>
<protein>
    <submittedName>
        <fullName evidence="11">TRAP-type C4-dicarboxylate transport system permease small subunit</fullName>
    </submittedName>
</protein>
<comment type="caution">
    <text evidence="11">The sequence shown here is derived from an EMBL/GenBank/DDBJ whole genome shotgun (WGS) entry which is preliminary data.</text>
</comment>
<keyword evidence="7 9" id="KW-0472">Membrane</keyword>
<organism evidence="11 12">
    <name type="scientific">Georgenia soli</name>
    <dbReference type="NCBI Taxonomy" id="638953"/>
    <lineage>
        <taxon>Bacteria</taxon>
        <taxon>Bacillati</taxon>
        <taxon>Actinomycetota</taxon>
        <taxon>Actinomycetes</taxon>
        <taxon>Micrococcales</taxon>
        <taxon>Bogoriellaceae</taxon>
        <taxon>Georgenia</taxon>
    </lineage>
</organism>